<gene>
    <name evidence="2" type="ORF">S01H4_53427</name>
</gene>
<protein>
    <recommendedName>
        <fullName evidence="1">Creatinase N-terminal domain-containing protein</fullName>
    </recommendedName>
</protein>
<dbReference type="InterPro" id="IPR000587">
    <property type="entry name" value="Creatinase_N"/>
</dbReference>
<evidence type="ECO:0000313" key="2">
    <source>
        <dbReference type="EMBL" id="GAH18177.1"/>
    </source>
</evidence>
<reference evidence="2" key="1">
    <citation type="journal article" date="2014" name="Front. Microbiol.">
        <title>High frequency of phylogenetically diverse reductive dehalogenase-homologous genes in deep subseafloor sedimentary metagenomes.</title>
        <authorList>
            <person name="Kawai M."/>
            <person name="Futagami T."/>
            <person name="Toyoda A."/>
            <person name="Takaki Y."/>
            <person name="Nishi S."/>
            <person name="Hori S."/>
            <person name="Arai W."/>
            <person name="Tsubouchi T."/>
            <person name="Morono Y."/>
            <person name="Uchiyama I."/>
            <person name="Ito T."/>
            <person name="Fujiyama A."/>
            <person name="Inagaki F."/>
            <person name="Takami H."/>
        </authorList>
    </citation>
    <scope>NUCLEOTIDE SEQUENCE</scope>
    <source>
        <strain evidence="2">Expedition CK06-06</strain>
    </source>
</reference>
<proteinExistence type="predicted"/>
<feature type="non-terminal residue" evidence="2">
    <location>
        <position position="1"/>
    </location>
</feature>
<accession>X1DD87</accession>
<dbReference type="InterPro" id="IPR036005">
    <property type="entry name" value="Creatinase/aminopeptidase-like"/>
</dbReference>
<dbReference type="Gene3D" id="3.40.350.10">
    <property type="entry name" value="Creatinase/prolidase N-terminal domain"/>
    <property type="match status" value="1"/>
</dbReference>
<dbReference type="Pfam" id="PF01321">
    <property type="entry name" value="Creatinase_N"/>
    <property type="match status" value="1"/>
</dbReference>
<dbReference type="InterPro" id="IPR050659">
    <property type="entry name" value="Peptidase_M24B"/>
</dbReference>
<sequence length="230" mass="26163">HFLCNYESFMHKYIPGTEAYAVLANKRGARPTLIIPVIDMELAVDLLPYVDEIVPFGRFIYYSAPGKELCERDEWVKKSAIDSTPIPTVLEAVASVLKKLGLDNKRIGLDESYFSPKLYQKFVNNIPAAEVTDAFDIFREIRMVKTPDEVEIMEQAVRALEVALKNSLRLAAEGVTEKDFQDVFEKTVFEKGGIPIFTSVYFGAESFYNQVLPSPNKRLTANSLIRYRYN</sequence>
<dbReference type="Gene3D" id="3.90.230.10">
    <property type="entry name" value="Creatinase/methionine aminopeptidase superfamily"/>
    <property type="match status" value="1"/>
</dbReference>
<dbReference type="InterPro" id="IPR029149">
    <property type="entry name" value="Creatin/AminoP/Spt16_N"/>
</dbReference>
<evidence type="ECO:0000259" key="1">
    <source>
        <dbReference type="Pfam" id="PF01321"/>
    </source>
</evidence>
<organism evidence="2">
    <name type="scientific">marine sediment metagenome</name>
    <dbReference type="NCBI Taxonomy" id="412755"/>
    <lineage>
        <taxon>unclassified sequences</taxon>
        <taxon>metagenomes</taxon>
        <taxon>ecological metagenomes</taxon>
    </lineage>
</organism>
<feature type="domain" description="Creatinase N-terminal" evidence="1">
    <location>
        <begin position="74"/>
        <end position="144"/>
    </location>
</feature>
<dbReference type="PANTHER" id="PTHR46112">
    <property type="entry name" value="AMINOPEPTIDASE"/>
    <property type="match status" value="1"/>
</dbReference>
<comment type="caution">
    <text evidence="2">The sequence shown here is derived from an EMBL/GenBank/DDBJ whole genome shotgun (WGS) entry which is preliminary data.</text>
</comment>
<dbReference type="SUPFAM" id="SSF55920">
    <property type="entry name" value="Creatinase/aminopeptidase"/>
    <property type="match status" value="1"/>
</dbReference>
<dbReference type="EMBL" id="BART01030637">
    <property type="protein sequence ID" value="GAH18177.1"/>
    <property type="molecule type" value="Genomic_DNA"/>
</dbReference>
<name>X1DD87_9ZZZZ</name>
<dbReference type="AlphaFoldDB" id="X1DD87"/>
<dbReference type="PANTHER" id="PTHR46112:SF2">
    <property type="entry name" value="XAA-PRO AMINOPEPTIDASE P-RELATED"/>
    <property type="match status" value="1"/>
</dbReference>